<dbReference type="PROSITE" id="PS00092">
    <property type="entry name" value="N6_MTASE"/>
    <property type="match status" value="1"/>
</dbReference>
<accession>A0ABT3G4B7</accession>
<keyword evidence="8" id="KW-1185">Reference proteome</keyword>
<name>A0ABT3G4B7_9BACT</name>
<dbReference type="InterPro" id="IPR029063">
    <property type="entry name" value="SAM-dependent_MTases_sf"/>
</dbReference>
<keyword evidence="4" id="KW-0949">S-adenosyl-L-methionine</keyword>
<dbReference type="CDD" id="cd02440">
    <property type="entry name" value="AdoMet_MTases"/>
    <property type="match status" value="1"/>
</dbReference>
<evidence type="ECO:0000313" key="8">
    <source>
        <dbReference type="Proteomes" id="UP001165653"/>
    </source>
</evidence>
<dbReference type="GO" id="GO:0032259">
    <property type="term" value="P:methylation"/>
    <property type="evidence" value="ECO:0007669"/>
    <property type="project" value="UniProtKB-KW"/>
</dbReference>
<dbReference type="Proteomes" id="UP001165653">
    <property type="component" value="Unassembled WGS sequence"/>
</dbReference>
<dbReference type="InterPro" id="IPR007848">
    <property type="entry name" value="Small_mtfrase_dom"/>
</dbReference>
<comment type="caution">
    <text evidence="7">The sequence shown here is derived from an EMBL/GenBank/DDBJ whole genome shotgun (WGS) entry which is preliminary data.</text>
</comment>
<dbReference type="PANTHER" id="PTHR45875">
    <property type="entry name" value="METHYLTRANSFERASE N6AMT1"/>
    <property type="match status" value="1"/>
</dbReference>
<dbReference type="Pfam" id="PF05175">
    <property type="entry name" value="MTS"/>
    <property type="match status" value="1"/>
</dbReference>
<sequence>MSLAPENYFPGLDQWDAEPFRKRLRRGGFVREALEVLGLPEHWLRSKISRAALLGRCDPDSPIATLIRLFTLGDRLEGDAVLAVLGDSVLPLLEMGFMEASEGSFQSLYQICPVGDSWIACDFLSRQATGEADQTMGIGPSSLLLASLTPPMEKGRRVLELACGIGWLAQQLAAAGHDVVASDLNPRALALGRFTRVLTGAPAVDYRQGDAFSAVAGERFDLIVANPPYVQSPGSDLIYREAPTDDPICARLLREIPSHLAPGGIAILLLNWGHATEDDWSEAPLSWIAPEGLRRWLFLTDCSSPSDYAWKWIEGDVRFGATDSALPEMQRWLDHYARRGITCLSGGFIVVEKCAPGEEWTRCDSRDAGKLSPSAGAEVLRVLRAETALRSGLPLLDTVYTVSPGLRAEAAMTLDGGGWQRQTIRLISPGRLSYDGQIDENILRLLELARSGQPPVAMLAEIRANPAFAGIEDLESRIAALVEELVRHGILLPPS</sequence>
<keyword evidence="3" id="KW-0808">Transferase</keyword>
<evidence type="ECO:0000313" key="7">
    <source>
        <dbReference type="EMBL" id="MCW1914681.1"/>
    </source>
</evidence>
<gene>
    <name evidence="7" type="ORF">OJ996_13925</name>
</gene>
<organism evidence="7 8">
    <name type="scientific">Luteolibacter rhizosphaerae</name>
    <dbReference type="NCBI Taxonomy" id="2989719"/>
    <lineage>
        <taxon>Bacteria</taxon>
        <taxon>Pseudomonadati</taxon>
        <taxon>Verrucomicrobiota</taxon>
        <taxon>Verrucomicrobiia</taxon>
        <taxon>Verrucomicrobiales</taxon>
        <taxon>Verrucomicrobiaceae</taxon>
        <taxon>Luteolibacter</taxon>
    </lineage>
</organism>
<dbReference type="RefSeq" id="WP_264514217.1">
    <property type="nucleotide sequence ID" value="NZ_JAPDDR010000006.1"/>
</dbReference>
<feature type="domain" description="Methyltransferase small" evidence="5">
    <location>
        <begin position="141"/>
        <end position="268"/>
    </location>
</feature>
<protein>
    <submittedName>
        <fullName evidence="7">Methyltransferase</fullName>
    </submittedName>
</protein>
<evidence type="ECO:0000256" key="4">
    <source>
        <dbReference type="ARBA" id="ARBA00022691"/>
    </source>
</evidence>
<dbReference type="Pfam" id="PF25004">
    <property type="entry name" value="DUF7782"/>
    <property type="match status" value="1"/>
</dbReference>
<comment type="similarity">
    <text evidence="1">Belongs to the eukaryotic/archaeal PrmC-related family.</text>
</comment>
<evidence type="ECO:0000256" key="3">
    <source>
        <dbReference type="ARBA" id="ARBA00022679"/>
    </source>
</evidence>
<dbReference type="InterPro" id="IPR002052">
    <property type="entry name" value="DNA_methylase_N6_adenine_CS"/>
</dbReference>
<proteinExistence type="inferred from homology"/>
<evidence type="ECO:0000259" key="6">
    <source>
        <dbReference type="Pfam" id="PF25004"/>
    </source>
</evidence>
<dbReference type="EMBL" id="JAPDDR010000006">
    <property type="protein sequence ID" value="MCW1914681.1"/>
    <property type="molecule type" value="Genomic_DNA"/>
</dbReference>
<keyword evidence="2 7" id="KW-0489">Methyltransferase</keyword>
<dbReference type="GO" id="GO:0008168">
    <property type="term" value="F:methyltransferase activity"/>
    <property type="evidence" value="ECO:0007669"/>
    <property type="project" value="UniProtKB-KW"/>
</dbReference>
<evidence type="ECO:0000256" key="1">
    <source>
        <dbReference type="ARBA" id="ARBA00006149"/>
    </source>
</evidence>
<dbReference type="PANTHER" id="PTHR45875:SF1">
    <property type="entry name" value="METHYLTRANSFERASE N6AMT1"/>
    <property type="match status" value="1"/>
</dbReference>
<dbReference type="InterPro" id="IPR052190">
    <property type="entry name" value="Euk-Arch_PrmC-MTase"/>
</dbReference>
<reference evidence="7" key="1">
    <citation type="submission" date="2022-10" db="EMBL/GenBank/DDBJ databases">
        <title>Luteolibacter sp. GHJ8, whole genome shotgun sequencing project.</title>
        <authorList>
            <person name="Zhao G."/>
            <person name="Shen L."/>
        </authorList>
    </citation>
    <scope>NUCLEOTIDE SEQUENCE</scope>
    <source>
        <strain evidence="7">GHJ8</strain>
    </source>
</reference>
<evidence type="ECO:0000259" key="5">
    <source>
        <dbReference type="Pfam" id="PF05175"/>
    </source>
</evidence>
<feature type="domain" description="DUF7782" evidence="6">
    <location>
        <begin position="395"/>
        <end position="493"/>
    </location>
</feature>
<dbReference type="InterPro" id="IPR056684">
    <property type="entry name" value="DUF7782"/>
</dbReference>
<evidence type="ECO:0000256" key="2">
    <source>
        <dbReference type="ARBA" id="ARBA00022603"/>
    </source>
</evidence>
<dbReference type="Gene3D" id="3.40.50.150">
    <property type="entry name" value="Vaccinia Virus protein VP39"/>
    <property type="match status" value="1"/>
</dbReference>
<dbReference type="SUPFAM" id="SSF53335">
    <property type="entry name" value="S-adenosyl-L-methionine-dependent methyltransferases"/>
    <property type="match status" value="1"/>
</dbReference>